<dbReference type="SUPFAM" id="SSF82185">
    <property type="entry name" value="Histone H3 K4-specific methyltransferase SET7/9 N-terminal domain"/>
    <property type="match status" value="2"/>
</dbReference>
<evidence type="ECO:0000256" key="10">
    <source>
        <dbReference type="ARBA" id="ARBA00023136"/>
    </source>
</evidence>
<dbReference type="OrthoDB" id="284854at2759"/>
<accession>A0A2A3EH95</accession>
<keyword evidence="7" id="KW-0677">Repeat</keyword>
<dbReference type="InterPro" id="IPR017191">
    <property type="entry name" value="Junctophilin"/>
</dbReference>
<feature type="transmembrane region" description="Helical" evidence="12">
    <location>
        <begin position="831"/>
        <end position="850"/>
    </location>
</feature>
<dbReference type="PANTHER" id="PTHR23085:SF16">
    <property type="entry name" value="GH28348P"/>
    <property type="match status" value="1"/>
</dbReference>
<evidence type="ECO:0000256" key="6">
    <source>
        <dbReference type="ARBA" id="ARBA00022692"/>
    </source>
</evidence>
<dbReference type="FunFam" id="2.20.110.10:FF:000013">
    <property type="entry name" value="Putative Junctophilin-1"/>
    <property type="match status" value="1"/>
</dbReference>
<feature type="compositionally biased region" description="Basic and acidic residues" evidence="11">
    <location>
        <begin position="231"/>
        <end position="241"/>
    </location>
</feature>
<dbReference type="InterPro" id="IPR003409">
    <property type="entry name" value="MORN"/>
</dbReference>
<feature type="compositionally biased region" description="Basic and acidic residues" evidence="11">
    <location>
        <begin position="589"/>
        <end position="608"/>
    </location>
</feature>
<keyword evidence="8" id="KW-0256">Endoplasmic reticulum</keyword>
<feature type="region of interest" description="Disordered" evidence="11">
    <location>
        <begin position="215"/>
        <end position="265"/>
    </location>
</feature>
<evidence type="ECO:0000256" key="9">
    <source>
        <dbReference type="ARBA" id="ARBA00022989"/>
    </source>
</evidence>
<dbReference type="STRING" id="94128.A0A2A3EH95"/>
<feature type="compositionally biased region" description="Polar residues" evidence="11">
    <location>
        <begin position="1"/>
        <end position="13"/>
    </location>
</feature>
<feature type="compositionally biased region" description="Low complexity" evidence="11">
    <location>
        <begin position="294"/>
        <end position="317"/>
    </location>
</feature>
<evidence type="ECO:0000256" key="5">
    <source>
        <dbReference type="ARBA" id="ARBA00022475"/>
    </source>
</evidence>
<keyword evidence="14" id="KW-1185">Reference proteome</keyword>
<evidence type="ECO:0000313" key="13">
    <source>
        <dbReference type="EMBL" id="PBC31097.1"/>
    </source>
</evidence>
<evidence type="ECO:0000256" key="7">
    <source>
        <dbReference type="ARBA" id="ARBA00022737"/>
    </source>
</evidence>
<feature type="compositionally biased region" description="Polar residues" evidence="11">
    <location>
        <begin position="563"/>
        <end position="588"/>
    </location>
</feature>
<proteinExistence type="inferred from homology"/>
<dbReference type="GO" id="GO:0005886">
    <property type="term" value="C:plasma membrane"/>
    <property type="evidence" value="ECO:0007669"/>
    <property type="project" value="UniProtKB-SubCell"/>
</dbReference>
<dbReference type="PANTHER" id="PTHR23085">
    <property type="entry name" value="GH28348P"/>
    <property type="match status" value="1"/>
</dbReference>
<keyword evidence="10 12" id="KW-0472">Membrane</keyword>
<evidence type="ECO:0000256" key="3">
    <source>
        <dbReference type="ARBA" id="ARBA00004236"/>
    </source>
</evidence>
<dbReference type="AlphaFoldDB" id="A0A2A3EH95"/>
<feature type="region of interest" description="Disordered" evidence="11">
    <location>
        <begin position="716"/>
        <end position="750"/>
    </location>
</feature>
<sequence length="851" mass="92831">MQQQPQSGEQSGAPNGVAGGGQLPQTGGIGSSQPGATGTATAGSNRAQVNGGRFDFDDGGTYCGGWEDGKAHGHGVCTGPKGQGAYSGSWHYGFEVSGVYTWPSGSVYEGQWQNGKRHGLGMETRGRWIYRGEWSQGFKGRYGVRQSTTSTARYEGTWSSGLQDGYGSETYADSGTYQGQWYHGMRHGYGVRASAPFGLASHYKPSKQVRASLTSLRSADDGGAVAPTPEPTDRRDRRVGDSRGGFVLKARSDNPPARRKSLTEKSLKKGILSGLKIRKQRSTGDLEKHGTGGSIRSNASSASWMSTESSQSQASASVHTDSNASFVIEDEQMDASVTETYLGEWKNDKRTGFGISERSDGLRYEGEWFNNRKYGYGVTTFRDGSKEEGKYKNNVLITSQKKKHLFLIRSAKFRERIEAAVSAAQRASKIALQKADIAISRTATARGRAELADTAAEQAREDSELAQQTAKQFAPDFRQPGLERLRNREIPKYVPPPQDTVPGKSILHKGGGTLPNQYGQQSQTNQYNSQQVYGQQQQLAGQPQTQIPQQYQQADGEAPRPPSSTSIRRNSRVLTAQDRPNTIGQTLNDRLDHYKRPPSRDSSVDRYARAHSRLTGSRQPSVDKTVTNPDTLDRSQKQLTSEQHSQASTNTKRNVNQRRFNAWIYESRSTRAPSAIRSSTPLNGSVVGSGATTPTYAASSSAQFEGALLRNRSLGQDILPSPGQPKRTESLYVTPGRGSTASGGGGGGGGLSKAMPAAAVSLQRKKSLPDVAQPIQLTATAPLSREEVSVLSSMRREEIRRQIDESERLRANPLLYLVSPQVKDWFFRQQLVMLVLFINISLALMFFKLLT</sequence>
<reference evidence="13 14" key="1">
    <citation type="submission" date="2014-07" db="EMBL/GenBank/DDBJ databases">
        <title>Genomic and transcriptomic analysis on Apis cerana provide comprehensive insights into honey bee biology.</title>
        <authorList>
            <person name="Diao Q."/>
            <person name="Sun L."/>
            <person name="Zheng H."/>
            <person name="Zheng H."/>
            <person name="Xu S."/>
            <person name="Wang S."/>
            <person name="Zeng Z."/>
            <person name="Hu F."/>
            <person name="Su S."/>
            <person name="Wu J."/>
        </authorList>
    </citation>
    <scope>NUCLEOTIDE SEQUENCE [LARGE SCALE GENOMIC DNA]</scope>
    <source>
        <tissue evidence="13">Pupae without intestine</tissue>
    </source>
</reference>
<feature type="region of interest" description="Disordered" evidence="11">
    <location>
        <begin position="278"/>
        <end position="320"/>
    </location>
</feature>
<dbReference type="Gene3D" id="2.20.110.10">
    <property type="entry name" value="Histone H3 K4-specific methyltransferase SET7/9 N-terminal domain"/>
    <property type="match status" value="4"/>
</dbReference>
<feature type="compositionally biased region" description="Gly residues" evidence="11">
    <location>
        <begin position="17"/>
        <end position="30"/>
    </location>
</feature>
<feature type="compositionally biased region" description="Basic and acidic residues" evidence="11">
    <location>
        <begin position="481"/>
        <end position="491"/>
    </location>
</feature>
<dbReference type="GO" id="GO:0005789">
    <property type="term" value="C:endoplasmic reticulum membrane"/>
    <property type="evidence" value="ECO:0007669"/>
    <property type="project" value="UniProtKB-SubCell"/>
</dbReference>
<evidence type="ECO:0000313" key="14">
    <source>
        <dbReference type="Proteomes" id="UP000242457"/>
    </source>
</evidence>
<dbReference type="SMART" id="SM00698">
    <property type="entry name" value="MORN"/>
    <property type="match status" value="6"/>
</dbReference>
<evidence type="ECO:0000256" key="2">
    <source>
        <dbReference type="ARBA" id="ARBA00004184"/>
    </source>
</evidence>
<comment type="subcellular location">
    <subcellularLocation>
        <location evidence="3">Cell membrane</location>
    </subcellularLocation>
    <subcellularLocation>
        <location evidence="2">Endomembrane system</location>
        <topology evidence="2">Peripheral membrane protein</topology>
    </subcellularLocation>
    <subcellularLocation>
        <location evidence="1">Endoplasmic reticulum membrane</location>
        <topology evidence="1">Single-pass type IV membrane protein</topology>
    </subcellularLocation>
</comment>
<evidence type="ECO:0000256" key="1">
    <source>
        <dbReference type="ARBA" id="ARBA00004163"/>
    </source>
</evidence>
<dbReference type="FunFam" id="2.20.110.10:FF:000001">
    <property type="entry name" value="Junctophilin"/>
    <property type="match status" value="1"/>
</dbReference>
<evidence type="ECO:0000256" key="4">
    <source>
        <dbReference type="ARBA" id="ARBA00008599"/>
    </source>
</evidence>
<keyword evidence="5" id="KW-1003">Cell membrane</keyword>
<evidence type="ECO:0000256" key="8">
    <source>
        <dbReference type="ARBA" id="ARBA00022824"/>
    </source>
</evidence>
<dbReference type="GO" id="GO:0030314">
    <property type="term" value="C:junctional membrane complex"/>
    <property type="evidence" value="ECO:0007669"/>
    <property type="project" value="InterPro"/>
</dbReference>
<feature type="compositionally biased region" description="Polar residues" evidence="11">
    <location>
        <begin position="31"/>
        <end position="48"/>
    </location>
</feature>
<gene>
    <name evidence="13" type="ORF">APICC_09798</name>
</gene>
<feature type="compositionally biased region" description="Low complexity" evidence="11">
    <location>
        <begin position="516"/>
        <end position="553"/>
    </location>
</feature>
<evidence type="ECO:0000256" key="11">
    <source>
        <dbReference type="SAM" id="MobiDB-lite"/>
    </source>
</evidence>
<name>A0A2A3EH95_APICC</name>
<feature type="region of interest" description="Disordered" evidence="11">
    <location>
        <begin position="473"/>
        <end position="655"/>
    </location>
</feature>
<comment type="similarity">
    <text evidence="4">Belongs to the junctophilin family.</text>
</comment>
<keyword evidence="9 12" id="KW-1133">Transmembrane helix</keyword>
<feature type="region of interest" description="Disordered" evidence="11">
    <location>
        <begin position="1"/>
        <end position="52"/>
    </location>
</feature>
<dbReference type="Pfam" id="PF02493">
    <property type="entry name" value="MORN"/>
    <property type="match status" value="8"/>
</dbReference>
<organism evidence="13 14">
    <name type="scientific">Apis cerana cerana</name>
    <name type="common">Oriental honeybee</name>
    <dbReference type="NCBI Taxonomy" id="94128"/>
    <lineage>
        <taxon>Eukaryota</taxon>
        <taxon>Metazoa</taxon>
        <taxon>Ecdysozoa</taxon>
        <taxon>Arthropoda</taxon>
        <taxon>Hexapoda</taxon>
        <taxon>Insecta</taxon>
        <taxon>Pterygota</taxon>
        <taxon>Neoptera</taxon>
        <taxon>Endopterygota</taxon>
        <taxon>Hymenoptera</taxon>
        <taxon>Apocrita</taxon>
        <taxon>Aculeata</taxon>
        <taxon>Apoidea</taxon>
        <taxon>Anthophila</taxon>
        <taxon>Apidae</taxon>
        <taxon>Apis</taxon>
    </lineage>
</organism>
<dbReference type="EMBL" id="KZ288250">
    <property type="protein sequence ID" value="PBC31097.1"/>
    <property type="molecule type" value="Genomic_DNA"/>
</dbReference>
<feature type="compositionally biased region" description="Gly residues" evidence="11">
    <location>
        <begin position="741"/>
        <end position="750"/>
    </location>
</feature>
<protein>
    <submittedName>
        <fullName evidence="13">Junctophilin-3</fullName>
    </submittedName>
</protein>
<feature type="compositionally biased region" description="Polar residues" evidence="11">
    <location>
        <begin position="637"/>
        <end position="655"/>
    </location>
</feature>
<keyword evidence="6 12" id="KW-0812">Transmembrane</keyword>
<evidence type="ECO:0000256" key="12">
    <source>
        <dbReference type="SAM" id="Phobius"/>
    </source>
</evidence>
<feature type="compositionally biased region" description="Polar residues" evidence="11">
    <location>
        <begin position="614"/>
        <end position="630"/>
    </location>
</feature>
<dbReference type="Proteomes" id="UP000242457">
    <property type="component" value="Unassembled WGS sequence"/>
</dbReference>